<organism evidence="11 12">
    <name type="scientific">Mycena albidolilacea</name>
    <dbReference type="NCBI Taxonomy" id="1033008"/>
    <lineage>
        <taxon>Eukaryota</taxon>
        <taxon>Fungi</taxon>
        <taxon>Dikarya</taxon>
        <taxon>Basidiomycota</taxon>
        <taxon>Agaricomycotina</taxon>
        <taxon>Agaricomycetes</taxon>
        <taxon>Agaricomycetidae</taxon>
        <taxon>Agaricales</taxon>
        <taxon>Marasmiineae</taxon>
        <taxon>Mycenaceae</taxon>
        <taxon>Mycena</taxon>
    </lineage>
</organism>
<keyword evidence="12" id="KW-1185">Reference proteome</keyword>
<name>A0AAD7A4X7_9AGAR</name>
<feature type="compositionally biased region" description="Polar residues" evidence="9">
    <location>
        <begin position="306"/>
        <end position="325"/>
    </location>
</feature>
<dbReference type="FunFam" id="1.10.10.10:FF:000027">
    <property type="entry name" value="Heat shock transcription factor 1"/>
    <property type="match status" value="1"/>
</dbReference>
<comment type="caution">
    <text evidence="11">The sequence shown here is derived from an EMBL/GenBank/DDBJ whole genome shotgun (WGS) entry which is preliminary data.</text>
</comment>
<feature type="compositionally biased region" description="Polar residues" evidence="9">
    <location>
        <begin position="465"/>
        <end position="479"/>
    </location>
</feature>
<evidence type="ECO:0000256" key="7">
    <source>
        <dbReference type="ARBA" id="ARBA00062171"/>
    </source>
</evidence>
<gene>
    <name evidence="11" type="ORF">DFH08DRAFT_136025</name>
</gene>
<dbReference type="InterPro" id="IPR000232">
    <property type="entry name" value="HSF_DNA-bd"/>
</dbReference>
<keyword evidence="4" id="KW-0238">DNA-binding</keyword>
<evidence type="ECO:0000256" key="1">
    <source>
        <dbReference type="ARBA" id="ARBA00004123"/>
    </source>
</evidence>
<dbReference type="Gene3D" id="1.10.10.10">
    <property type="entry name" value="Winged helix-like DNA-binding domain superfamily/Winged helix DNA-binding domain"/>
    <property type="match status" value="1"/>
</dbReference>
<feature type="region of interest" description="Disordered" evidence="9">
    <location>
        <begin position="276"/>
        <end position="346"/>
    </location>
</feature>
<dbReference type="SMART" id="SM00415">
    <property type="entry name" value="HSF"/>
    <property type="match status" value="1"/>
</dbReference>
<comment type="subcellular location">
    <subcellularLocation>
        <location evidence="1">Nucleus</location>
    </subcellularLocation>
</comment>
<accession>A0AAD7A4X7</accession>
<keyword evidence="5" id="KW-0804">Transcription</keyword>
<evidence type="ECO:0000259" key="10">
    <source>
        <dbReference type="PROSITE" id="PS00434"/>
    </source>
</evidence>
<keyword evidence="3" id="KW-0805">Transcription regulation</keyword>
<dbReference type="EMBL" id="JARIHO010000016">
    <property type="protein sequence ID" value="KAJ7349113.1"/>
    <property type="molecule type" value="Genomic_DNA"/>
</dbReference>
<evidence type="ECO:0000256" key="8">
    <source>
        <dbReference type="RuleBase" id="RU004020"/>
    </source>
</evidence>
<feature type="compositionally biased region" description="Low complexity" evidence="9">
    <location>
        <begin position="330"/>
        <end position="342"/>
    </location>
</feature>
<dbReference type="PROSITE" id="PS00434">
    <property type="entry name" value="HSF_DOMAIN"/>
    <property type="match status" value="1"/>
</dbReference>
<dbReference type="InterPro" id="IPR036390">
    <property type="entry name" value="WH_DNA-bd_sf"/>
</dbReference>
<dbReference type="Pfam" id="PF00447">
    <property type="entry name" value="HSF_DNA-bind"/>
    <property type="match status" value="1"/>
</dbReference>
<dbReference type="SUPFAM" id="SSF46785">
    <property type="entry name" value="Winged helix' DNA-binding domain"/>
    <property type="match status" value="1"/>
</dbReference>
<dbReference type="GO" id="GO:0043565">
    <property type="term" value="F:sequence-specific DNA binding"/>
    <property type="evidence" value="ECO:0007669"/>
    <property type="project" value="InterPro"/>
</dbReference>
<feature type="region of interest" description="Disordered" evidence="9">
    <location>
        <begin position="452"/>
        <end position="567"/>
    </location>
</feature>
<evidence type="ECO:0000256" key="5">
    <source>
        <dbReference type="ARBA" id="ARBA00023163"/>
    </source>
</evidence>
<keyword evidence="6" id="KW-0539">Nucleus</keyword>
<feature type="domain" description="HSF-type DNA-binding" evidence="10">
    <location>
        <begin position="68"/>
        <end position="92"/>
    </location>
</feature>
<comment type="subunit">
    <text evidence="7">Homotrimer. Homotrimerization increases the affinity of HSF1 to DNA. Interacts with transcriptional coregulator SSA1 on chromatin.</text>
</comment>
<feature type="region of interest" description="Disordered" evidence="9">
    <location>
        <begin position="219"/>
        <end position="238"/>
    </location>
</feature>
<evidence type="ECO:0000256" key="2">
    <source>
        <dbReference type="ARBA" id="ARBA00006403"/>
    </source>
</evidence>
<protein>
    <submittedName>
        <fullName evidence="11">Transcription factor Hsf1</fullName>
    </submittedName>
</protein>
<proteinExistence type="inferred from homology"/>
<evidence type="ECO:0000256" key="9">
    <source>
        <dbReference type="SAM" id="MobiDB-lite"/>
    </source>
</evidence>
<evidence type="ECO:0000256" key="3">
    <source>
        <dbReference type="ARBA" id="ARBA00023015"/>
    </source>
</evidence>
<evidence type="ECO:0000313" key="11">
    <source>
        <dbReference type="EMBL" id="KAJ7349113.1"/>
    </source>
</evidence>
<evidence type="ECO:0000256" key="4">
    <source>
        <dbReference type="ARBA" id="ARBA00023125"/>
    </source>
</evidence>
<dbReference type="GO" id="GO:0005634">
    <property type="term" value="C:nucleus"/>
    <property type="evidence" value="ECO:0007669"/>
    <property type="project" value="UniProtKB-SubCell"/>
</dbReference>
<dbReference type="PANTHER" id="PTHR10015:SF427">
    <property type="entry name" value="HEAT SHOCK FACTOR PROTEIN"/>
    <property type="match status" value="1"/>
</dbReference>
<evidence type="ECO:0000313" key="12">
    <source>
        <dbReference type="Proteomes" id="UP001218218"/>
    </source>
</evidence>
<reference evidence="11" key="1">
    <citation type="submission" date="2023-03" db="EMBL/GenBank/DDBJ databases">
        <title>Massive genome expansion in bonnet fungi (Mycena s.s.) driven by repeated elements and novel gene families across ecological guilds.</title>
        <authorList>
            <consortium name="Lawrence Berkeley National Laboratory"/>
            <person name="Harder C.B."/>
            <person name="Miyauchi S."/>
            <person name="Viragh M."/>
            <person name="Kuo A."/>
            <person name="Thoen E."/>
            <person name="Andreopoulos B."/>
            <person name="Lu D."/>
            <person name="Skrede I."/>
            <person name="Drula E."/>
            <person name="Henrissat B."/>
            <person name="Morin E."/>
            <person name="Kohler A."/>
            <person name="Barry K."/>
            <person name="LaButti K."/>
            <person name="Morin E."/>
            <person name="Salamov A."/>
            <person name="Lipzen A."/>
            <person name="Mereny Z."/>
            <person name="Hegedus B."/>
            <person name="Baldrian P."/>
            <person name="Stursova M."/>
            <person name="Weitz H."/>
            <person name="Taylor A."/>
            <person name="Grigoriev I.V."/>
            <person name="Nagy L.G."/>
            <person name="Martin F."/>
            <person name="Kauserud H."/>
        </authorList>
    </citation>
    <scope>NUCLEOTIDE SEQUENCE</scope>
    <source>
        <strain evidence="11">CBHHK002</strain>
    </source>
</reference>
<evidence type="ECO:0000256" key="6">
    <source>
        <dbReference type="ARBA" id="ARBA00023242"/>
    </source>
</evidence>
<dbReference type="GO" id="GO:0003700">
    <property type="term" value="F:DNA-binding transcription factor activity"/>
    <property type="evidence" value="ECO:0007669"/>
    <property type="project" value="InterPro"/>
</dbReference>
<dbReference type="Proteomes" id="UP001218218">
    <property type="component" value="Unassembled WGS sequence"/>
</dbReference>
<dbReference type="AlphaFoldDB" id="A0AAD7A4X7"/>
<dbReference type="PRINTS" id="PR00056">
    <property type="entry name" value="HSFDOMAIN"/>
</dbReference>
<dbReference type="InterPro" id="IPR036388">
    <property type="entry name" value="WH-like_DNA-bd_sf"/>
</dbReference>
<dbReference type="PANTHER" id="PTHR10015">
    <property type="entry name" value="HEAT SHOCK TRANSCRIPTION FACTOR"/>
    <property type="match status" value="1"/>
</dbReference>
<comment type="similarity">
    <text evidence="2 8">Belongs to the HSF family.</text>
</comment>
<sequence length="567" mass="61783">MASSKQVALARPNRASTQFAPVQQKIPAFLNKLYEMVSDPKTDKLISWSDVGDSFYIYNQEEFSRDVLPSWFKHQNIASFVRQLNMYGFHKIPHLQQGVLKSQAGSEHWNFIHPNFRRDQPDLLCYIQRKKSTTAGEEERETAALPAANAQVLDIHGIVNGIAAIQRHQTTISAELSELKRNNELLWQETQAARARHQKQQDTINRIVKFLAGVFAGHGSPVHKEDDVGRRSPPSHAVVPRRQTRLMIEDGKMDPSRVNGAESPAPFAAIETPSAASPMDFASPKLSPAVSDSPAPTPVTLPPDDSGNNIISTQPQYPQTPSNVDELSVAPSRSATPSRSPTNADFDNLIQGALSSLTPAQIQQLMNSISLSSLPEFPGGPEHDNTDSTLAPYAPPLDFGPFSTTFPLIPSPPQSTSLLDKVDSSWRGADDIEQDVEAVDSKINNLFHQLQIPTDGSAPLRDPSGSASATDPSNPTQIDSDLFHSFLNGIGDDDEGVFGDESNTSTAFLDEAHSASEGALSPVTLLQEAELPTTKTGKKRKSDAAPADVDQEKAPSTGTRAKRRRER</sequence>